<gene>
    <name evidence="2" type="ORF">CR159_05465</name>
</gene>
<dbReference type="AlphaFoldDB" id="A0A2N4U7P1"/>
<evidence type="ECO:0000313" key="2">
    <source>
        <dbReference type="EMBL" id="PLC51041.1"/>
    </source>
</evidence>
<sequence length="98" mass="10375">MHLKARQAGLQMRAPSLFLIAKSERKNAKQPVHAKPITPISSAVVGAMGPVRRRSGPSSEPSAKAARMGERARPRWFGAQGAEPGDASAHRSHGASDV</sequence>
<evidence type="ECO:0000256" key="1">
    <source>
        <dbReference type="SAM" id="MobiDB-lite"/>
    </source>
</evidence>
<reference evidence="2 3" key="1">
    <citation type="submission" date="2017-10" db="EMBL/GenBank/DDBJ databases">
        <title>Two draft genome sequences of Pusillimonas sp. strains isolated from a nitrate- and radionuclide-contaminated groundwater in Russia.</title>
        <authorList>
            <person name="Grouzdev D.S."/>
            <person name="Tourova T.P."/>
            <person name="Goeva M.A."/>
            <person name="Babich T.L."/>
            <person name="Sokolova D.S."/>
            <person name="Abdullin R."/>
            <person name="Poltaraus A.B."/>
            <person name="Toshchakov S.V."/>
            <person name="Nazina T.N."/>
        </authorList>
    </citation>
    <scope>NUCLEOTIDE SEQUENCE [LARGE SCALE GENOMIC DNA]</scope>
    <source>
        <strain evidence="2 3">JR1/69-3-13</strain>
    </source>
</reference>
<proteinExistence type="predicted"/>
<accession>A0A2N4U7P1</accession>
<organism evidence="2 3">
    <name type="scientific">Pollutimonas subterranea</name>
    <dbReference type="NCBI Taxonomy" id="2045210"/>
    <lineage>
        <taxon>Bacteria</taxon>
        <taxon>Pseudomonadati</taxon>
        <taxon>Pseudomonadota</taxon>
        <taxon>Betaproteobacteria</taxon>
        <taxon>Burkholderiales</taxon>
        <taxon>Alcaligenaceae</taxon>
        <taxon>Pollutimonas</taxon>
    </lineage>
</organism>
<dbReference type="EMBL" id="PDNW01000003">
    <property type="protein sequence ID" value="PLC51041.1"/>
    <property type="molecule type" value="Genomic_DNA"/>
</dbReference>
<feature type="region of interest" description="Disordered" evidence="1">
    <location>
        <begin position="25"/>
        <end position="98"/>
    </location>
</feature>
<comment type="caution">
    <text evidence="2">The sequence shown here is derived from an EMBL/GenBank/DDBJ whole genome shotgun (WGS) entry which is preliminary data.</text>
</comment>
<dbReference type="Proteomes" id="UP000234190">
    <property type="component" value="Unassembled WGS sequence"/>
</dbReference>
<name>A0A2N4U7P1_9BURK</name>
<protein>
    <submittedName>
        <fullName evidence="2">Uncharacterized protein</fullName>
    </submittedName>
</protein>
<evidence type="ECO:0000313" key="3">
    <source>
        <dbReference type="Proteomes" id="UP000234190"/>
    </source>
</evidence>
<keyword evidence="3" id="KW-1185">Reference proteome</keyword>